<evidence type="ECO:0000313" key="3">
    <source>
        <dbReference type="EMBL" id="CBJ33102.1"/>
    </source>
</evidence>
<organism evidence="3 4">
    <name type="scientific">Ectocarpus siliculosus</name>
    <name type="common">Brown alga</name>
    <name type="synonym">Conferva siliculosa</name>
    <dbReference type="NCBI Taxonomy" id="2880"/>
    <lineage>
        <taxon>Eukaryota</taxon>
        <taxon>Sar</taxon>
        <taxon>Stramenopiles</taxon>
        <taxon>Ochrophyta</taxon>
        <taxon>PX clade</taxon>
        <taxon>Phaeophyceae</taxon>
        <taxon>Ectocarpales</taxon>
        <taxon>Ectocarpaceae</taxon>
        <taxon>Ectocarpus</taxon>
    </lineage>
</organism>
<dbReference type="PANTHER" id="PTHR34784">
    <property type="entry name" value="50S RIBOSOMAL PROTEIN L34"/>
    <property type="match status" value="1"/>
</dbReference>
<keyword evidence="1" id="KW-0547">Nucleotide-binding</keyword>
<dbReference type="OrthoDB" id="193238at2759"/>
<name>D7G0Z2_ECTSI</name>
<dbReference type="InParanoid" id="D7G0Z2"/>
<evidence type="ECO:0000256" key="1">
    <source>
        <dbReference type="ARBA" id="ARBA00022741"/>
    </source>
</evidence>
<dbReference type="PANTHER" id="PTHR34784:SF1">
    <property type="entry name" value="50S RIBOSOMAL PROTEIN L34"/>
    <property type="match status" value="1"/>
</dbReference>
<protein>
    <submittedName>
        <fullName evidence="3">Uncharacterized protein</fullName>
    </submittedName>
</protein>
<dbReference type="Proteomes" id="UP000002630">
    <property type="component" value="Linkage Group LG24"/>
</dbReference>
<evidence type="ECO:0000313" key="4">
    <source>
        <dbReference type="Proteomes" id="UP000002630"/>
    </source>
</evidence>
<dbReference type="AlphaFoldDB" id="D7G0Z2"/>
<dbReference type="Gene3D" id="3.30.1330.20">
    <property type="entry name" value="Tubulin/FtsZ, C-terminal domain"/>
    <property type="match status" value="1"/>
</dbReference>
<dbReference type="NCBIfam" id="TIGR02058">
    <property type="entry name" value="lin0512_fam"/>
    <property type="match status" value="1"/>
</dbReference>
<gene>
    <name evidence="3" type="ORF">Esi_0420_0006</name>
</gene>
<keyword evidence="4" id="KW-1185">Reference proteome</keyword>
<dbReference type="Pfam" id="PF09585">
    <property type="entry name" value="Lin0512_fam"/>
    <property type="match status" value="1"/>
</dbReference>
<dbReference type="EMBL" id="FN648620">
    <property type="protein sequence ID" value="CBJ33102.1"/>
    <property type="molecule type" value="Genomic_DNA"/>
</dbReference>
<proteinExistence type="predicted"/>
<dbReference type="InterPro" id="IPR011719">
    <property type="entry name" value="CHP02058"/>
</dbReference>
<dbReference type="EMBL" id="FN649749">
    <property type="protein sequence ID" value="CBJ33102.1"/>
    <property type="molecule type" value="Genomic_DNA"/>
</dbReference>
<dbReference type="GO" id="GO:0005525">
    <property type="term" value="F:GTP binding"/>
    <property type="evidence" value="ECO:0007669"/>
    <property type="project" value="UniProtKB-KW"/>
</dbReference>
<dbReference type="eggNOG" id="ENOG502RZVV">
    <property type="taxonomic scope" value="Eukaryota"/>
</dbReference>
<sequence length="119" mass="12831">MDHVLFVELGFGNDQHGQNATKACVRACRNAIEFNSIPSIKNIVPGGYAGMKLRVQLAVPVAEEEVDVEEIKKVFPYGELLPIEFQSGGMRASSGIALPEMGDTNDDMIVAISCVTVGY</sequence>
<evidence type="ECO:0000256" key="2">
    <source>
        <dbReference type="ARBA" id="ARBA00023134"/>
    </source>
</evidence>
<keyword evidence="2" id="KW-0342">GTP-binding</keyword>
<reference evidence="3 4" key="1">
    <citation type="journal article" date="2010" name="Nature">
        <title>The Ectocarpus genome and the independent evolution of multicellularity in brown algae.</title>
        <authorList>
            <person name="Cock J.M."/>
            <person name="Sterck L."/>
            <person name="Rouze P."/>
            <person name="Scornet D."/>
            <person name="Allen A.E."/>
            <person name="Amoutzias G."/>
            <person name="Anthouard V."/>
            <person name="Artiguenave F."/>
            <person name="Aury J.M."/>
            <person name="Badger J.H."/>
            <person name="Beszteri B."/>
            <person name="Billiau K."/>
            <person name="Bonnet E."/>
            <person name="Bothwell J.H."/>
            <person name="Bowler C."/>
            <person name="Boyen C."/>
            <person name="Brownlee C."/>
            <person name="Carrano C.J."/>
            <person name="Charrier B."/>
            <person name="Cho G.Y."/>
            <person name="Coelho S.M."/>
            <person name="Collen J."/>
            <person name="Corre E."/>
            <person name="Da Silva C."/>
            <person name="Delage L."/>
            <person name="Delaroque N."/>
            <person name="Dittami S.M."/>
            <person name="Doulbeau S."/>
            <person name="Elias M."/>
            <person name="Farnham G."/>
            <person name="Gachon C.M."/>
            <person name="Gschloessl B."/>
            <person name="Heesch S."/>
            <person name="Jabbari K."/>
            <person name="Jubin C."/>
            <person name="Kawai H."/>
            <person name="Kimura K."/>
            <person name="Kloareg B."/>
            <person name="Kupper F.C."/>
            <person name="Lang D."/>
            <person name="Le Bail A."/>
            <person name="Leblanc C."/>
            <person name="Lerouge P."/>
            <person name="Lohr M."/>
            <person name="Lopez P.J."/>
            <person name="Martens C."/>
            <person name="Maumus F."/>
            <person name="Michel G."/>
            <person name="Miranda-Saavedra D."/>
            <person name="Morales J."/>
            <person name="Moreau H."/>
            <person name="Motomura T."/>
            <person name="Nagasato C."/>
            <person name="Napoli C.A."/>
            <person name="Nelson D.R."/>
            <person name="Nyvall-Collen P."/>
            <person name="Peters A.F."/>
            <person name="Pommier C."/>
            <person name="Potin P."/>
            <person name="Poulain J."/>
            <person name="Quesneville H."/>
            <person name="Read B."/>
            <person name="Rensing S.A."/>
            <person name="Ritter A."/>
            <person name="Rousvoal S."/>
            <person name="Samanta M."/>
            <person name="Samson G."/>
            <person name="Schroeder D.C."/>
            <person name="Segurens B."/>
            <person name="Strittmatter M."/>
            <person name="Tonon T."/>
            <person name="Tregear J.W."/>
            <person name="Valentin K."/>
            <person name="von Dassow P."/>
            <person name="Yamagishi T."/>
            <person name="Van de Peer Y."/>
            <person name="Wincker P."/>
        </authorList>
    </citation>
    <scope>NUCLEOTIDE SEQUENCE [LARGE SCALE GENOMIC DNA]</scope>
    <source>
        <strain evidence="4">Ec32 / CCAP1310/4</strain>
    </source>
</reference>
<accession>D7G0Z2</accession>
<dbReference type="InterPro" id="IPR037103">
    <property type="entry name" value="Tubulin/FtsZ-like_C"/>
</dbReference>
<dbReference type="OMA" id="MIVQGRA"/>